<accession>A0ABW5LE55</accession>
<dbReference type="EMBL" id="JBHULE010000008">
    <property type="protein sequence ID" value="MFD2562101.1"/>
    <property type="molecule type" value="Genomic_DNA"/>
</dbReference>
<organism evidence="1 2">
    <name type="scientific">Aquimarina rubra</name>
    <dbReference type="NCBI Taxonomy" id="1920033"/>
    <lineage>
        <taxon>Bacteria</taxon>
        <taxon>Pseudomonadati</taxon>
        <taxon>Bacteroidota</taxon>
        <taxon>Flavobacteriia</taxon>
        <taxon>Flavobacteriales</taxon>
        <taxon>Flavobacteriaceae</taxon>
        <taxon>Aquimarina</taxon>
    </lineage>
</organism>
<dbReference type="Proteomes" id="UP001597319">
    <property type="component" value="Unassembled WGS sequence"/>
</dbReference>
<evidence type="ECO:0000313" key="1">
    <source>
        <dbReference type="EMBL" id="MFD2562101.1"/>
    </source>
</evidence>
<sequence length="169" mass="19540">MNSYLIKIFIFFVSMTFPTENDFIGKHISKFPSAALGSDHGYKKDYRIVGDFAYLGKPYEILFLFTDKNDIVQSYDILFEGDIDRAFYNLMIKKYGNPDSIVNIKNISESATSIDENGISAKQFIGKLMECSFDENPFLIKWIENKIEIRFDLKKPDAPFKKTIIHFGN</sequence>
<keyword evidence="2" id="KW-1185">Reference proteome</keyword>
<reference evidence="2" key="1">
    <citation type="journal article" date="2019" name="Int. J. Syst. Evol. Microbiol.">
        <title>The Global Catalogue of Microorganisms (GCM) 10K type strain sequencing project: providing services to taxonomists for standard genome sequencing and annotation.</title>
        <authorList>
            <consortium name="The Broad Institute Genomics Platform"/>
            <consortium name="The Broad Institute Genome Sequencing Center for Infectious Disease"/>
            <person name="Wu L."/>
            <person name="Ma J."/>
        </authorList>
    </citation>
    <scope>NUCLEOTIDE SEQUENCE [LARGE SCALE GENOMIC DNA]</scope>
    <source>
        <strain evidence="2">KCTC 52274</strain>
    </source>
</reference>
<protein>
    <submittedName>
        <fullName evidence="1">Uncharacterized protein</fullName>
    </submittedName>
</protein>
<gene>
    <name evidence="1" type="ORF">ACFSR1_05430</name>
</gene>
<name>A0ABW5LE55_9FLAO</name>
<evidence type="ECO:0000313" key="2">
    <source>
        <dbReference type="Proteomes" id="UP001597319"/>
    </source>
</evidence>
<comment type="caution">
    <text evidence="1">The sequence shown here is derived from an EMBL/GenBank/DDBJ whole genome shotgun (WGS) entry which is preliminary data.</text>
</comment>
<dbReference type="RefSeq" id="WP_378290396.1">
    <property type="nucleotide sequence ID" value="NZ_JBHULE010000008.1"/>
</dbReference>
<proteinExistence type="predicted"/>